<keyword evidence="1" id="KW-1133">Transmembrane helix</keyword>
<sequence length="169" mass="18690">MTSQYPHPSNTNRVSLDPSATGTPIRIILAADALLTVAFGTGIFLYPHHAASYLALEPSLITPLVETLIQIFAVFMYTIAFKIMLCLPNSRRAIETRIPTFYMLAYSEVLLIAFFTYLFVFKSEKESGISEKAVASAAVNMAPPLAFRVFVLVVKPHWVGRYADGAKRA</sequence>
<evidence type="ECO:0000256" key="1">
    <source>
        <dbReference type="SAM" id="Phobius"/>
    </source>
</evidence>
<evidence type="ECO:0000313" key="2">
    <source>
        <dbReference type="EMBL" id="KAF2739824.1"/>
    </source>
</evidence>
<feature type="transmembrane region" description="Helical" evidence="1">
    <location>
        <begin position="100"/>
        <end position="121"/>
    </location>
</feature>
<feature type="transmembrane region" description="Helical" evidence="1">
    <location>
        <begin position="133"/>
        <end position="154"/>
    </location>
</feature>
<feature type="transmembrane region" description="Helical" evidence="1">
    <location>
        <begin position="67"/>
        <end position="88"/>
    </location>
</feature>
<accession>A0A9P4R6K0</accession>
<name>A0A9P4R6K0_9PLEO</name>
<dbReference type="AlphaFoldDB" id="A0A9P4R6K0"/>
<organism evidence="2 3">
    <name type="scientific">Polyplosphaeria fusca</name>
    <dbReference type="NCBI Taxonomy" id="682080"/>
    <lineage>
        <taxon>Eukaryota</taxon>
        <taxon>Fungi</taxon>
        <taxon>Dikarya</taxon>
        <taxon>Ascomycota</taxon>
        <taxon>Pezizomycotina</taxon>
        <taxon>Dothideomycetes</taxon>
        <taxon>Pleosporomycetidae</taxon>
        <taxon>Pleosporales</taxon>
        <taxon>Tetraplosphaeriaceae</taxon>
        <taxon>Polyplosphaeria</taxon>
    </lineage>
</organism>
<protein>
    <submittedName>
        <fullName evidence="2">Uncharacterized protein</fullName>
    </submittedName>
</protein>
<evidence type="ECO:0000313" key="3">
    <source>
        <dbReference type="Proteomes" id="UP000799444"/>
    </source>
</evidence>
<dbReference type="Proteomes" id="UP000799444">
    <property type="component" value="Unassembled WGS sequence"/>
</dbReference>
<reference evidence="2" key="1">
    <citation type="journal article" date="2020" name="Stud. Mycol.">
        <title>101 Dothideomycetes genomes: a test case for predicting lifestyles and emergence of pathogens.</title>
        <authorList>
            <person name="Haridas S."/>
            <person name="Albert R."/>
            <person name="Binder M."/>
            <person name="Bloem J."/>
            <person name="Labutti K."/>
            <person name="Salamov A."/>
            <person name="Andreopoulos B."/>
            <person name="Baker S."/>
            <person name="Barry K."/>
            <person name="Bills G."/>
            <person name="Bluhm B."/>
            <person name="Cannon C."/>
            <person name="Castanera R."/>
            <person name="Culley D."/>
            <person name="Daum C."/>
            <person name="Ezra D."/>
            <person name="Gonzalez J."/>
            <person name="Henrissat B."/>
            <person name="Kuo A."/>
            <person name="Liang C."/>
            <person name="Lipzen A."/>
            <person name="Lutzoni F."/>
            <person name="Magnuson J."/>
            <person name="Mondo S."/>
            <person name="Nolan M."/>
            <person name="Ohm R."/>
            <person name="Pangilinan J."/>
            <person name="Park H.-J."/>
            <person name="Ramirez L."/>
            <person name="Alfaro M."/>
            <person name="Sun H."/>
            <person name="Tritt A."/>
            <person name="Yoshinaga Y."/>
            <person name="Zwiers L.-H."/>
            <person name="Turgeon B."/>
            <person name="Goodwin S."/>
            <person name="Spatafora J."/>
            <person name="Crous P."/>
            <person name="Grigoriev I."/>
        </authorList>
    </citation>
    <scope>NUCLEOTIDE SEQUENCE</scope>
    <source>
        <strain evidence="2">CBS 125425</strain>
    </source>
</reference>
<gene>
    <name evidence="2" type="ORF">EJ04DRAFT_508283</name>
</gene>
<proteinExistence type="predicted"/>
<comment type="caution">
    <text evidence="2">The sequence shown here is derived from an EMBL/GenBank/DDBJ whole genome shotgun (WGS) entry which is preliminary data.</text>
</comment>
<keyword evidence="3" id="KW-1185">Reference proteome</keyword>
<keyword evidence="1" id="KW-0472">Membrane</keyword>
<feature type="transmembrane region" description="Helical" evidence="1">
    <location>
        <begin position="27"/>
        <end position="47"/>
    </location>
</feature>
<dbReference type="OrthoDB" id="2563633at2759"/>
<dbReference type="EMBL" id="ML996102">
    <property type="protein sequence ID" value="KAF2739824.1"/>
    <property type="molecule type" value="Genomic_DNA"/>
</dbReference>
<keyword evidence="1" id="KW-0812">Transmembrane</keyword>